<evidence type="ECO:0000313" key="8">
    <source>
        <dbReference type="Proteomes" id="UP000730161"/>
    </source>
</evidence>
<dbReference type="AlphaFoldDB" id="A0A8J8B4I8"/>
<reference evidence="7" key="1">
    <citation type="submission" date="2014-12" db="EMBL/GenBank/DDBJ databases">
        <authorList>
            <person name="Huang H.-H."/>
            <person name="Chen S.-C."/>
            <person name="Lai M.-C."/>
        </authorList>
    </citation>
    <scope>NUCLEOTIDE SEQUENCE</scope>
    <source>
        <strain evidence="7">K1F9705b</strain>
    </source>
</reference>
<dbReference type="InterPro" id="IPR038494">
    <property type="entry name" value="IGPD_sf"/>
</dbReference>
<dbReference type="NCBIfam" id="NF002111">
    <property type="entry name" value="PRK00951.2-1"/>
    <property type="match status" value="1"/>
</dbReference>
<dbReference type="GO" id="GO:0004424">
    <property type="term" value="F:imidazoleglycerol-phosphate dehydratase activity"/>
    <property type="evidence" value="ECO:0007669"/>
    <property type="project" value="UniProtKB-UniRule"/>
</dbReference>
<dbReference type="Proteomes" id="UP000730161">
    <property type="component" value="Unassembled WGS sequence"/>
</dbReference>
<dbReference type="OrthoDB" id="103579at2157"/>
<keyword evidence="5 6" id="KW-0456">Lyase</keyword>
<dbReference type="NCBIfam" id="NF002114">
    <property type="entry name" value="PRK00951.2-4"/>
    <property type="match status" value="1"/>
</dbReference>
<name>A0A8J8B4I8_9EURY</name>
<dbReference type="InterPro" id="IPR000807">
    <property type="entry name" value="ImidazoleglycerolP_deHydtase"/>
</dbReference>
<dbReference type="SUPFAM" id="SSF54211">
    <property type="entry name" value="Ribosomal protein S5 domain 2-like"/>
    <property type="match status" value="2"/>
</dbReference>
<evidence type="ECO:0000256" key="2">
    <source>
        <dbReference type="ARBA" id="ARBA00016664"/>
    </source>
</evidence>
<organism evidence="7 8">
    <name type="scientific">Methanocalculus chunghsingensis</name>
    <dbReference type="NCBI Taxonomy" id="156457"/>
    <lineage>
        <taxon>Archaea</taxon>
        <taxon>Methanobacteriati</taxon>
        <taxon>Methanobacteriota</taxon>
        <taxon>Stenosarchaea group</taxon>
        <taxon>Methanomicrobia</taxon>
        <taxon>Methanomicrobiales</taxon>
        <taxon>Methanocalculaceae</taxon>
        <taxon>Methanocalculus</taxon>
    </lineage>
</organism>
<dbReference type="RefSeq" id="WP_211529675.1">
    <property type="nucleotide sequence ID" value="NZ_JWHL01000001.1"/>
</dbReference>
<dbReference type="InterPro" id="IPR020568">
    <property type="entry name" value="Ribosomal_Su5_D2-typ_SF"/>
</dbReference>
<evidence type="ECO:0000256" key="6">
    <source>
        <dbReference type="HAMAP-Rule" id="MF_00076"/>
    </source>
</evidence>
<evidence type="ECO:0000256" key="4">
    <source>
        <dbReference type="ARBA" id="ARBA00023102"/>
    </source>
</evidence>
<dbReference type="UniPathway" id="UPA00031">
    <property type="reaction ID" value="UER00011"/>
</dbReference>
<dbReference type="Gene3D" id="3.30.230.40">
    <property type="entry name" value="Imidazole glycerol phosphate dehydratase, domain 1"/>
    <property type="match status" value="2"/>
</dbReference>
<dbReference type="PANTHER" id="PTHR23133:SF2">
    <property type="entry name" value="IMIDAZOLEGLYCEROL-PHOSPHATE DEHYDRATASE"/>
    <property type="match status" value="1"/>
</dbReference>
<dbReference type="EC" id="4.2.1.19" evidence="6"/>
<keyword evidence="4 6" id="KW-0368">Histidine biosynthesis</keyword>
<evidence type="ECO:0000256" key="5">
    <source>
        <dbReference type="ARBA" id="ARBA00023239"/>
    </source>
</evidence>
<comment type="catalytic activity">
    <reaction evidence="6">
        <text>D-erythro-1-(imidazol-4-yl)glycerol 3-phosphate = 3-(imidazol-4-yl)-2-oxopropyl phosphate + H2O</text>
        <dbReference type="Rhea" id="RHEA:11040"/>
        <dbReference type="ChEBI" id="CHEBI:15377"/>
        <dbReference type="ChEBI" id="CHEBI:57766"/>
        <dbReference type="ChEBI" id="CHEBI:58278"/>
        <dbReference type="EC" id="4.2.1.19"/>
    </reaction>
</comment>
<dbReference type="EMBL" id="JWHL01000001">
    <property type="protein sequence ID" value="MBR1368079.1"/>
    <property type="molecule type" value="Genomic_DNA"/>
</dbReference>
<sequence>MRRADISRSTKETRISVSFDPDGGPVSIGTGLPFLDHMLESFGRHGRFGLSVAAEGDLHIDPHHTVEDTGIVLGMAIRDAIGDGRGIGRFADAAIPMDEARATVLLDCGGRGYLVFEGHFSGNETGGIPNDLFEHFFSSLVHQAGITAHISFIGRSDHHICESIFKAFGITLKRALEKSGDDTEIPSTKGTF</sequence>
<evidence type="ECO:0000256" key="1">
    <source>
        <dbReference type="ARBA" id="ARBA00005047"/>
    </source>
</evidence>
<comment type="subcellular location">
    <subcellularLocation>
        <location evidence="6">Cytoplasm</location>
    </subcellularLocation>
</comment>
<dbReference type="InterPro" id="IPR020565">
    <property type="entry name" value="ImidazoleglycerP_deHydtase_CS"/>
</dbReference>
<dbReference type="CDD" id="cd07914">
    <property type="entry name" value="IGPD"/>
    <property type="match status" value="1"/>
</dbReference>
<evidence type="ECO:0000256" key="3">
    <source>
        <dbReference type="ARBA" id="ARBA00022605"/>
    </source>
</evidence>
<dbReference type="PANTHER" id="PTHR23133">
    <property type="entry name" value="IMIDAZOLEGLYCEROL-PHOSPHATE DEHYDRATASE HIS7"/>
    <property type="match status" value="1"/>
</dbReference>
<dbReference type="Pfam" id="PF00475">
    <property type="entry name" value="IGPD"/>
    <property type="match status" value="1"/>
</dbReference>
<dbReference type="FunFam" id="3.30.230.40:FF:000001">
    <property type="entry name" value="Imidazoleglycerol-phosphate dehydratase HisB"/>
    <property type="match status" value="1"/>
</dbReference>
<evidence type="ECO:0000313" key="7">
    <source>
        <dbReference type="EMBL" id="MBR1368079.1"/>
    </source>
</evidence>
<keyword evidence="6" id="KW-0963">Cytoplasm</keyword>
<dbReference type="GO" id="GO:0000105">
    <property type="term" value="P:L-histidine biosynthetic process"/>
    <property type="evidence" value="ECO:0007669"/>
    <property type="project" value="UniProtKB-UniRule"/>
</dbReference>
<dbReference type="GO" id="GO:0005737">
    <property type="term" value="C:cytoplasm"/>
    <property type="evidence" value="ECO:0007669"/>
    <property type="project" value="UniProtKB-SubCell"/>
</dbReference>
<proteinExistence type="inferred from homology"/>
<accession>A0A8J8B4I8</accession>
<comment type="pathway">
    <text evidence="1 6">Amino-acid biosynthesis; L-histidine biosynthesis; L-histidine from 5-phospho-alpha-D-ribose 1-diphosphate: step 6/9.</text>
</comment>
<gene>
    <name evidence="6" type="primary">hisB</name>
    <name evidence="7" type="ORF">RJ53_00650</name>
</gene>
<protein>
    <recommendedName>
        <fullName evidence="2 6">Imidazoleglycerol-phosphate dehydratase</fullName>
        <shortName evidence="6">IGPD</shortName>
        <ecNumber evidence="6">4.2.1.19</ecNumber>
    </recommendedName>
</protein>
<dbReference type="FunFam" id="3.30.230.40:FF:000003">
    <property type="entry name" value="Imidazoleglycerol-phosphate dehydratase HisB"/>
    <property type="match status" value="1"/>
</dbReference>
<comment type="caution">
    <text evidence="7">The sequence shown here is derived from an EMBL/GenBank/DDBJ whole genome shotgun (WGS) entry which is preliminary data.</text>
</comment>
<dbReference type="HAMAP" id="MF_00076">
    <property type="entry name" value="HisB"/>
    <property type="match status" value="1"/>
</dbReference>
<keyword evidence="8" id="KW-1185">Reference proteome</keyword>
<comment type="similarity">
    <text evidence="6">Belongs to the imidazoleglycerol-phosphate dehydratase family.</text>
</comment>
<keyword evidence="3 6" id="KW-0028">Amino-acid biosynthesis</keyword>
<dbReference type="PROSITE" id="PS00954">
    <property type="entry name" value="IGP_DEHYDRATASE_1"/>
    <property type="match status" value="1"/>
</dbReference>